<dbReference type="Pfam" id="PF13456">
    <property type="entry name" value="RVT_3"/>
    <property type="match status" value="1"/>
</dbReference>
<dbReference type="InterPro" id="IPR053151">
    <property type="entry name" value="RNase_H-like"/>
</dbReference>
<dbReference type="PANTHER" id="PTHR47723">
    <property type="entry name" value="OS05G0353850 PROTEIN"/>
    <property type="match status" value="1"/>
</dbReference>
<dbReference type="SUPFAM" id="SSF53098">
    <property type="entry name" value="Ribonuclease H-like"/>
    <property type="match status" value="1"/>
</dbReference>
<dbReference type="GO" id="GO:0004523">
    <property type="term" value="F:RNA-DNA hybrid ribonuclease activity"/>
    <property type="evidence" value="ECO:0007669"/>
    <property type="project" value="InterPro"/>
</dbReference>
<accession>A0A803M8H6</accession>
<dbReference type="InterPro" id="IPR002156">
    <property type="entry name" value="RNaseH_domain"/>
</dbReference>
<reference evidence="2" key="2">
    <citation type="submission" date="2021-03" db="UniProtKB">
        <authorList>
            <consortium name="EnsemblPlants"/>
        </authorList>
    </citation>
    <scope>IDENTIFICATION</scope>
</reference>
<evidence type="ECO:0000313" key="3">
    <source>
        <dbReference type="Proteomes" id="UP000596660"/>
    </source>
</evidence>
<organism evidence="2 3">
    <name type="scientific">Chenopodium quinoa</name>
    <name type="common">Quinoa</name>
    <dbReference type="NCBI Taxonomy" id="63459"/>
    <lineage>
        <taxon>Eukaryota</taxon>
        <taxon>Viridiplantae</taxon>
        <taxon>Streptophyta</taxon>
        <taxon>Embryophyta</taxon>
        <taxon>Tracheophyta</taxon>
        <taxon>Spermatophyta</taxon>
        <taxon>Magnoliopsida</taxon>
        <taxon>eudicotyledons</taxon>
        <taxon>Gunneridae</taxon>
        <taxon>Pentapetalae</taxon>
        <taxon>Caryophyllales</taxon>
        <taxon>Chenopodiaceae</taxon>
        <taxon>Chenopodioideae</taxon>
        <taxon>Atripliceae</taxon>
        <taxon>Chenopodium</taxon>
    </lineage>
</organism>
<name>A0A803M8H6_CHEQI</name>
<dbReference type="InterPro" id="IPR036397">
    <property type="entry name" value="RNaseH_sf"/>
</dbReference>
<dbReference type="Gene3D" id="3.30.420.10">
    <property type="entry name" value="Ribonuclease H-like superfamily/Ribonuclease H"/>
    <property type="match status" value="1"/>
</dbReference>
<dbReference type="Gramene" id="AUR62025202-RA">
    <property type="protein sequence ID" value="AUR62025202-RA:cds"/>
    <property type="gene ID" value="AUR62025202"/>
</dbReference>
<dbReference type="InterPro" id="IPR044730">
    <property type="entry name" value="RNase_H-like_dom_plant"/>
</dbReference>
<dbReference type="CDD" id="cd06222">
    <property type="entry name" value="RNase_H_like"/>
    <property type="match status" value="1"/>
</dbReference>
<feature type="domain" description="RNase H type-1" evidence="1">
    <location>
        <begin position="2"/>
        <end position="79"/>
    </location>
</feature>
<sequence>MAIRGGMQMAVDAQLKEVMIETDALSLKEAIESVAKHGTHELAVILLDMQALLDKGCSFSFHYVPREANRVAHNLAKMAMDMGNMAAAMGTDCGAKFFDEVPDCAKDVYEDDCAGSI</sequence>
<reference evidence="2" key="1">
    <citation type="journal article" date="2017" name="Nature">
        <title>The genome of Chenopodium quinoa.</title>
        <authorList>
            <person name="Jarvis D.E."/>
            <person name="Ho Y.S."/>
            <person name="Lightfoot D.J."/>
            <person name="Schmoeckel S.M."/>
            <person name="Li B."/>
            <person name="Borm T.J.A."/>
            <person name="Ohyanagi H."/>
            <person name="Mineta K."/>
            <person name="Michell C.T."/>
            <person name="Saber N."/>
            <person name="Kharbatia N.M."/>
            <person name="Rupper R.R."/>
            <person name="Sharp A.R."/>
            <person name="Dally N."/>
            <person name="Boughton B.A."/>
            <person name="Woo Y.H."/>
            <person name="Gao G."/>
            <person name="Schijlen E.G.W.M."/>
            <person name="Guo X."/>
            <person name="Momin A.A."/>
            <person name="Negrao S."/>
            <person name="Al-Babili S."/>
            <person name="Gehring C."/>
            <person name="Roessner U."/>
            <person name="Jung C."/>
            <person name="Murphy K."/>
            <person name="Arold S.T."/>
            <person name="Gojobori T."/>
            <person name="van der Linden C.G."/>
            <person name="van Loo E.N."/>
            <person name="Jellen E.N."/>
            <person name="Maughan P.J."/>
            <person name="Tester M."/>
        </authorList>
    </citation>
    <scope>NUCLEOTIDE SEQUENCE [LARGE SCALE GENOMIC DNA]</scope>
    <source>
        <strain evidence="2">cv. PI 614886</strain>
    </source>
</reference>
<dbReference type="GO" id="GO:0003676">
    <property type="term" value="F:nucleic acid binding"/>
    <property type="evidence" value="ECO:0007669"/>
    <property type="project" value="InterPro"/>
</dbReference>
<dbReference type="Proteomes" id="UP000596660">
    <property type="component" value="Unplaced"/>
</dbReference>
<dbReference type="InterPro" id="IPR012337">
    <property type="entry name" value="RNaseH-like_sf"/>
</dbReference>
<dbReference type="EnsemblPlants" id="AUR62025202-RA">
    <property type="protein sequence ID" value="AUR62025202-RA:cds"/>
    <property type="gene ID" value="AUR62025202"/>
</dbReference>
<dbReference type="PANTHER" id="PTHR47723:SF20">
    <property type="entry name" value="RNASE H TYPE-1 DOMAIN-CONTAINING PROTEIN"/>
    <property type="match status" value="1"/>
</dbReference>
<proteinExistence type="predicted"/>
<keyword evidence="3" id="KW-1185">Reference proteome</keyword>
<protein>
    <recommendedName>
        <fullName evidence="1">RNase H type-1 domain-containing protein</fullName>
    </recommendedName>
</protein>
<dbReference type="AlphaFoldDB" id="A0A803M8H6"/>
<evidence type="ECO:0000259" key="1">
    <source>
        <dbReference type="Pfam" id="PF13456"/>
    </source>
</evidence>
<evidence type="ECO:0000313" key="2">
    <source>
        <dbReference type="EnsemblPlants" id="AUR62025202-RA:cds"/>
    </source>
</evidence>